<dbReference type="EMBL" id="AKHW03000533">
    <property type="protein sequence ID" value="KYO45949.1"/>
    <property type="molecule type" value="Genomic_DNA"/>
</dbReference>
<proteinExistence type="predicted"/>
<dbReference type="AlphaFoldDB" id="A0A151PAJ3"/>
<organism evidence="1 2">
    <name type="scientific">Alligator mississippiensis</name>
    <name type="common">American alligator</name>
    <dbReference type="NCBI Taxonomy" id="8496"/>
    <lineage>
        <taxon>Eukaryota</taxon>
        <taxon>Metazoa</taxon>
        <taxon>Chordata</taxon>
        <taxon>Craniata</taxon>
        <taxon>Vertebrata</taxon>
        <taxon>Euteleostomi</taxon>
        <taxon>Archelosauria</taxon>
        <taxon>Archosauria</taxon>
        <taxon>Crocodylia</taxon>
        <taxon>Alligatoridae</taxon>
        <taxon>Alligatorinae</taxon>
        <taxon>Alligator</taxon>
    </lineage>
</organism>
<name>A0A151PAJ3_ALLMI</name>
<keyword evidence="2" id="KW-1185">Reference proteome</keyword>
<evidence type="ECO:0000313" key="1">
    <source>
        <dbReference type="EMBL" id="KYO45949.1"/>
    </source>
</evidence>
<gene>
    <name evidence="1" type="ORF">Y1Q_0021558</name>
</gene>
<dbReference type="Proteomes" id="UP000050525">
    <property type="component" value="Unassembled WGS sequence"/>
</dbReference>
<comment type="caution">
    <text evidence="1">The sequence shown here is derived from an EMBL/GenBank/DDBJ whole genome shotgun (WGS) entry which is preliminary data.</text>
</comment>
<accession>A0A151PAJ3</accession>
<protein>
    <submittedName>
        <fullName evidence="1">Uncharacterized protein</fullName>
    </submittedName>
</protein>
<sequence length="128" mass="14862">MEAMQQTLNLVVQILHKQQQQADRRMALDKQMMKQQELTTQNVVHLRILKMMAEDDLETFLESFEWTVMAVGTDKSRQKIQVTVKGVTRGMPVGIALDLPYQMILGWDWPEIYKILEDKEARETGARG</sequence>
<evidence type="ECO:0000313" key="2">
    <source>
        <dbReference type="Proteomes" id="UP000050525"/>
    </source>
</evidence>
<reference evidence="1 2" key="1">
    <citation type="journal article" date="2012" name="Genome Biol.">
        <title>Sequencing three crocodilian genomes to illuminate the evolution of archosaurs and amniotes.</title>
        <authorList>
            <person name="St John J.A."/>
            <person name="Braun E.L."/>
            <person name="Isberg S.R."/>
            <person name="Miles L.G."/>
            <person name="Chong A.Y."/>
            <person name="Gongora J."/>
            <person name="Dalzell P."/>
            <person name="Moran C."/>
            <person name="Bed'hom B."/>
            <person name="Abzhanov A."/>
            <person name="Burgess S.C."/>
            <person name="Cooksey A.M."/>
            <person name="Castoe T.A."/>
            <person name="Crawford N.G."/>
            <person name="Densmore L.D."/>
            <person name="Drew J.C."/>
            <person name="Edwards S.V."/>
            <person name="Faircloth B.C."/>
            <person name="Fujita M.K."/>
            <person name="Greenwold M.J."/>
            <person name="Hoffmann F.G."/>
            <person name="Howard J.M."/>
            <person name="Iguchi T."/>
            <person name="Janes D.E."/>
            <person name="Khan S.Y."/>
            <person name="Kohno S."/>
            <person name="de Koning A.J."/>
            <person name="Lance S.L."/>
            <person name="McCarthy F.M."/>
            <person name="McCormack J.E."/>
            <person name="Merchant M.E."/>
            <person name="Peterson D.G."/>
            <person name="Pollock D.D."/>
            <person name="Pourmand N."/>
            <person name="Raney B.J."/>
            <person name="Roessler K.A."/>
            <person name="Sanford J.R."/>
            <person name="Sawyer R.H."/>
            <person name="Schmidt C.J."/>
            <person name="Triplett E.W."/>
            <person name="Tuberville T.D."/>
            <person name="Venegas-Anaya M."/>
            <person name="Howard J.T."/>
            <person name="Jarvis E.D."/>
            <person name="Guillette L.J.Jr."/>
            <person name="Glenn T.C."/>
            <person name="Green R.E."/>
            <person name="Ray D.A."/>
        </authorList>
    </citation>
    <scope>NUCLEOTIDE SEQUENCE [LARGE SCALE GENOMIC DNA]</scope>
    <source>
        <strain evidence="1">KSC_2009_1</strain>
    </source>
</reference>